<proteinExistence type="predicted"/>
<name>A0A1F7U468_9BACT</name>
<sequence>MLFMKKLITHVRPHLDDICGMWLLKKYVPAFRTAGLSFVSATMKDPGDPNRVFVGLGRRRFDEHKGDIGESAASLVWIFVRPKVKDRVTRAALDRLVLWVRDEDRGMHDLEPNQELLPTTQIRAYFDRHGRNSATLASFGFELLEGMYSSFENSVRLDQAWKKRKEFRTRWGRGVALKTAASDVDQYSYKKGAVLLVLHDTRAGFRHYRASAKSRVNLTSTYRLLREIDPRADWYLHHSKKLLLSGSDVAPDTSISKLPLRRLIDLVRA</sequence>
<protein>
    <submittedName>
        <fullName evidence="1">Uncharacterized protein</fullName>
    </submittedName>
</protein>
<evidence type="ECO:0000313" key="1">
    <source>
        <dbReference type="EMBL" id="OGL73045.1"/>
    </source>
</evidence>
<gene>
    <name evidence="1" type="ORF">A3D72_02380</name>
</gene>
<dbReference type="EMBL" id="MGDZ01000043">
    <property type="protein sequence ID" value="OGL73045.1"/>
    <property type="molecule type" value="Genomic_DNA"/>
</dbReference>
<dbReference type="AlphaFoldDB" id="A0A1F7U468"/>
<dbReference type="Proteomes" id="UP000176303">
    <property type="component" value="Unassembled WGS sequence"/>
</dbReference>
<organism evidence="1 2">
    <name type="scientific">Candidatus Uhrbacteria bacterium RIFCSPHIGHO2_02_FULL_57_19</name>
    <dbReference type="NCBI Taxonomy" id="1802391"/>
    <lineage>
        <taxon>Bacteria</taxon>
        <taxon>Candidatus Uhriibacteriota</taxon>
    </lineage>
</organism>
<accession>A0A1F7U468</accession>
<evidence type="ECO:0000313" key="2">
    <source>
        <dbReference type="Proteomes" id="UP000176303"/>
    </source>
</evidence>
<reference evidence="1 2" key="1">
    <citation type="journal article" date="2016" name="Nat. Commun.">
        <title>Thousands of microbial genomes shed light on interconnected biogeochemical processes in an aquifer system.</title>
        <authorList>
            <person name="Anantharaman K."/>
            <person name="Brown C.T."/>
            <person name="Hug L.A."/>
            <person name="Sharon I."/>
            <person name="Castelle C.J."/>
            <person name="Probst A.J."/>
            <person name="Thomas B.C."/>
            <person name="Singh A."/>
            <person name="Wilkins M.J."/>
            <person name="Karaoz U."/>
            <person name="Brodie E.L."/>
            <person name="Williams K.H."/>
            <person name="Hubbard S.S."/>
            <person name="Banfield J.F."/>
        </authorList>
    </citation>
    <scope>NUCLEOTIDE SEQUENCE [LARGE SCALE GENOMIC DNA]</scope>
</reference>
<comment type="caution">
    <text evidence="1">The sequence shown here is derived from an EMBL/GenBank/DDBJ whole genome shotgun (WGS) entry which is preliminary data.</text>
</comment>
<dbReference type="STRING" id="1802391.A3D72_02380"/>